<dbReference type="GeneID" id="71569439"/>
<dbReference type="AlphaFoldDB" id="I3ZYQ3"/>
<dbReference type="PATRIC" id="fig|867902.3.peg.624"/>
<feature type="chain" id="PRO_5003685461" description="DUF3078 domain-containing protein" evidence="1">
    <location>
        <begin position="19"/>
        <end position="314"/>
    </location>
</feature>
<dbReference type="Proteomes" id="UP000006051">
    <property type="component" value="Chromosome"/>
</dbReference>
<evidence type="ECO:0000313" key="3">
    <source>
        <dbReference type="Proteomes" id="UP000006051"/>
    </source>
</evidence>
<proteinExistence type="predicted"/>
<dbReference type="eggNOG" id="COG3137">
    <property type="taxonomic scope" value="Bacteria"/>
</dbReference>
<name>I3ZYQ3_ORNRL</name>
<dbReference type="STRING" id="867902.Ornrh_0637"/>
<keyword evidence="1" id="KW-0732">Signal</keyword>
<evidence type="ECO:0000313" key="2">
    <source>
        <dbReference type="EMBL" id="AFL96837.1"/>
    </source>
</evidence>
<keyword evidence="3" id="KW-1185">Reference proteome</keyword>
<dbReference type="GeneID" id="97257368"/>
<dbReference type="KEGG" id="orh:Ornrh_0637"/>
<dbReference type="EMBL" id="CP003283">
    <property type="protein sequence ID" value="AFL96837.1"/>
    <property type="molecule type" value="Genomic_DNA"/>
</dbReference>
<dbReference type="RefSeq" id="WP_014790458.1">
    <property type="nucleotide sequence ID" value="NC_018016.1"/>
</dbReference>
<organism evidence="2 3">
    <name type="scientific">Ornithobacterium rhinotracheale (strain ATCC 51463 / DSM 15997 / CCUG 23171 / CIP 104009 / LMG 9086)</name>
    <dbReference type="NCBI Taxonomy" id="867902"/>
    <lineage>
        <taxon>Bacteria</taxon>
        <taxon>Pseudomonadati</taxon>
        <taxon>Bacteroidota</taxon>
        <taxon>Flavobacteriia</taxon>
        <taxon>Flavobacteriales</taxon>
        <taxon>Weeksellaceae</taxon>
        <taxon>Ornithobacterium</taxon>
    </lineage>
</organism>
<dbReference type="InterPro" id="IPR021428">
    <property type="entry name" value="DUF3078"/>
</dbReference>
<dbReference type="Pfam" id="PF11276">
    <property type="entry name" value="DUF3078"/>
    <property type="match status" value="1"/>
</dbReference>
<evidence type="ECO:0008006" key="4">
    <source>
        <dbReference type="Google" id="ProtNLM"/>
    </source>
</evidence>
<reference evidence="2 3" key="1">
    <citation type="submission" date="2012-06" db="EMBL/GenBank/DDBJ databases">
        <title>The complete genome of Ornithobacterium rhinotracheale DSM 15997.</title>
        <authorList>
            <consortium name="US DOE Joint Genome Institute (JGI-PGF)"/>
            <person name="Lucas S."/>
            <person name="Copeland A."/>
            <person name="Lapidus A."/>
            <person name="Goodwin L."/>
            <person name="Pitluck S."/>
            <person name="Peters L."/>
            <person name="Mikhailova N."/>
            <person name="Teshima H."/>
            <person name="Kyrpides N."/>
            <person name="Mavromatis K."/>
            <person name="Pagani I."/>
            <person name="Ivanova N."/>
            <person name="Ovchinnikova G."/>
            <person name="Zeytun A."/>
            <person name="Detter J.C."/>
            <person name="Han C."/>
            <person name="Land M."/>
            <person name="Hauser L."/>
            <person name="Markowitz V."/>
            <person name="Cheng J.-F."/>
            <person name="Hugenholtz P."/>
            <person name="Woyke T."/>
            <person name="Wu D."/>
            <person name="Lang E."/>
            <person name="Kopitz M."/>
            <person name="Brambilla E."/>
            <person name="Klenk H.-P."/>
            <person name="Eisen J.A."/>
        </authorList>
    </citation>
    <scope>NUCLEOTIDE SEQUENCE [LARGE SCALE GENOMIC DNA]</scope>
    <source>
        <strain evidence="3">ATCC 51463 / DSM 15997 / CCUG 23171 / LMG 9086</strain>
    </source>
</reference>
<accession>I3ZYQ3</accession>
<gene>
    <name evidence="2" type="ordered locus">Ornrh_0637</name>
</gene>
<feature type="signal peptide" evidence="1">
    <location>
        <begin position="1"/>
        <end position="18"/>
    </location>
</feature>
<sequence length="314" mass="35715">MRKLLLLSGILLSSMAMAQLDKVNSELNKTAIQHNDTIDGWKKGGTFSFLFNQSAFSNWVAGGTNNVAGNASINYDVNYKNGPWTWDNKFILAYGLSKNQGQEFRKTDDRLEINSLVGRRAFGYWSYSFFANFKTQFTDGYDYSVKNSQLTGGKTYEDYPTSGFMKPAYLTFGPGLMYKRSDNFKLNFAPLTSKLTVLSGEVYTWDGKKYNSSKDVKTFGVEAGESTRYELGLYASGYYKVKLMENVSMENILAFYANYLDNPQNIDLDYTMNLVMKINKYLSTNLTLQTIYDDNAFKGFQVREVFGLGFNLNF</sequence>
<evidence type="ECO:0000256" key="1">
    <source>
        <dbReference type="SAM" id="SignalP"/>
    </source>
</evidence>
<protein>
    <recommendedName>
        <fullName evidence="4">DUF3078 domain-containing protein</fullName>
    </recommendedName>
</protein>
<dbReference type="HOGENOM" id="CLU_057100_1_1_10"/>